<dbReference type="SUPFAM" id="SSF56281">
    <property type="entry name" value="Metallo-hydrolase/oxidoreductase"/>
    <property type="match status" value="1"/>
</dbReference>
<protein>
    <submittedName>
        <fullName evidence="2">cAMP phosphodiesterase class-II:metallo-beta-lactamase superfamily protein</fullName>
    </submittedName>
</protein>
<evidence type="ECO:0000313" key="2">
    <source>
        <dbReference type="EMBL" id="GEC95914.1"/>
    </source>
</evidence>
<dbReference type="OrthoDB" id="9803916at2"/>
<evidence type="ECO:0000313" key="3">
    <source>
        <dbReference type="Proteomes" id="UP000318422"/>
    </source>
</evidence>
<name>A0A4Y4CWS3_ZOORA</name>
<dbReference type="GO" id="GO:0004115">
    <property type="term" value="F:3',5'-cyclic-AMP phosphodiesterase activity"/>
    <property type="evidence" value="ECO:0007669"/>
    <property type="project" value="InterPro"/>
</dbReference>
<dbReference type="SMART" id="SM00849">
    <property type="entry name" value="Lactamase_B"/>
    <property type="match status" value="1"/>
</dbReference>
<dbReference type="Pfam" id="PF12706">
    <property type="entry name" value="Lactamase_B_2"/>
    <property type="match status" value="1"/>
</dbReference>
<dbReference type="CDD" id="cd07735">
    <property type="entry name" value="class_II_PDE_MBL-fold"/>
    <property type="match status" value="1"/>
</dbReference>
<dbReference type="AlphaFoldDB" id="A0A4Y4CWS3"/>
<dbReference type="Proteomes" id="UP000318422">
    <property type="component" value="Unassembled WGS sequence"/>
</dbReference>
<accession>A0A4Y4CWS3</accession>
<keyword evidence="3" id="KW-1185">Reference proteome</keyword>
<proteinExistence type="predicted"/>
<dbReference type="GO" id="GO:0006198">
    <property type="term" value="P:cAMP catabolic process"/>
    <property type="evidence" value="ECO:0007669"/>
    <property type="project" value="InterPro"/>
</dbReference>
<evidence type="ECO:0000259" key="1">
    <source>
        <dbReference type="SMART" id="SM00849"/>
    </source>
</evidence>
<dbReference type="InterPro" id="IPR036866">
    <property type="entry name" value="RibonucZ/Hydroxyglut_hydro"/>
</dbReference>
<dbReference type="PRINTS" id="PR00388">
    <property type="entry name" value="PDIESTERASE2"/>
</dbReference>
<comment type="caution">
    <text evidence="2">The sequence shown here is derived from an EMBL/GenBank/DDBJ whole genome shotgun (WGS) entry which is preliminary data.</text>
</comment>
<reference evidence="2 3" key="1">
    <citation type="submission" date="2019-06" db="EMBL/GenBank/DDBJ databases">
        <title>Whole genome shotgun sequence of Zoogloea ramigera NBRC 15342.</title>
        <authorList>
            <person name="Hosoyama A."/>
            <person name="Uohara A."/>
            <person name="Ohji S."/>
            <person name="Ichikawa N."/>
        </authorList>
    </citation>
    <scope>NUCLEOTIDE SEQUENCE [LARGE SCALE GENOMIC DNA]</scope>
    <source>
        <strain evidence="2 3">NBRC 15342</strain>
    </source>
</reference>
<dbReference type="Gene3D" id="3.60.15.10">
    <property type="entry name" value="Ribonuclease Z/Hydroxyacylglutathione hydrolase-like"/>
    <property type="match status" value="1"/>
</dbReference>
<gene>
    <name evidence="2" type="ORF">ZRA01_19870</name>
</gene>
<sequence>MKLRVLGCSGGIGGRGQRTTALLVDDDVLIDAGTGVGDLEFEDLLRIDHVFVTHAYLDHIAMIPLLVDTVGEARSMPIVVHGSAETLRILRSHIFNWLVWPDFSSIPDRGNPFLRFQEMRTGESTHIGGGRQIVALPALHTVPAVAYHLKGEGGSLVFSGDTAYSEPLIAAINSIPDLRHLIVETAFPDALHELALASRHLCPSLLALFLDRIKVDPEVWITHLKPSRAQTTLDEIANYRGRFTPKALYNGLELAF</sequence>
<organism evidence="2 3">
    <name type="scientific">Zoogloea ramigera</name>
    <dbReference type="NCBI Taxonomy" id="350"/>
    <lineage>
        <taxon>Bacteria</taxon>
        <taxon>Pseudomonadati</taxon>
        <taxon>Pseudomonadota</taxon>
        <taxon>Betaproteobacteria</taxon>
        <taxon>Rhodocyclales</taxon>
        <taxon>Zoogloeaceae</taxon>
        <taxon>Zoogloea</taxon>
    </lineage>
</organism>
<dbReference type="EMBL" id="BJNV01000030">
    <property type="protein sequence ID" value="GEC95914.1"/>
    <property type="molecule type" value="Genomic_DNA"/>
</dbReference>
<dbReference type="RefSeq" id="WP_141351732.1">
    <property type="nucleotide sequence ID" value="NZ_BJNV01000030.1"/>
</dbReference>
<feature type="domain" description="Metallo-beta-lactamase" evidence="1">
    <location>
        <begin position="18"/>
        <end position="205"/>
    </location>
</feature>
<dbReference type="InterPro" id="IPR000396">
    <property type="entry name" value="Pdiesterase2"/>
</dbReference>
<dbReference type="InterPro" id="IPR001279">
    <property type="entry name" value="Metallo-B-lactamas"/>
</dbReference>